<name>A0A8S9TUD5_PHYIN</name>
<proteinExistence type="predicted"/>
<accession>A0A8S9TUD5</accession>
<dbReference type="AlphaFoldDB" id="A0A8S9TUD5"/>
<evidence type="ECO:0000313" key="2">
    <source>
        <dbReference type="EMBL" id="KAF4130349.1"/>
    </source>
</evidence>
<dbReference type="Proteomes" id="UP000704712">
    <property type="component" value="Unassembled WGS sequence"/>
</dbReference>
<feature type="region of interest" description="Disordered" evidence="1">
    <location>
        <begin position="45"/>
        <end position="64"/>
    </location>
</feature>
<sequence>MKLLKDDIIAEARISTEYIVPETHKINVAQFTKLITLAWKIKQKARPQNLPQARKGKVKLDNEN</sequence>
<dbReference type="EMBL" id="JAACNO010002857">
    <property type="protein sequence ID" value="KAF4130349.1"/>
    <property type="molecule type" value="Genomic_DNA"/>
</dbReference>
<protein>
    <submittedName>
        <fullName evidence="2">Uncharacterized protein</fullName>
    </submittedName>
</protein>
<evidence type="ECO:0000313" key="3">
    <source>
        <dbReference type="Proteomes" id="UP000704712"/>
    </source>
</evidence>
<evidence type="ECO:0000256" key="1">
    <source>
        <dbReference type="SAM" id="MobiDB-lite"/>
    </source>
</evidence>
<organism evidence="2 3">
    <name type="scientific">Phytophthora infestans</name>
    <name type="common">Potato late blight agent</name>
    <name type="synonym">Botrytis infestans</name>
    <dbReference type="NCBI Taxonomy" id="4787"/>
    <lineage>
        <taxon>Eukaryota</taxon>
        <taxon>Sar</taxon>
        <taxon>Stramenopiles</taxon>
        <taxon>Oomycota</taxon>
        <taxon>Peronosporomycetes</taxon>
        <taxon>Peronosporales</taxon>
        <taxon>Peronosporaceae</taxon>
        <taxon>Phytophthora</taxon>
    </lineage>
</organism>
<gene>
    <name evidence="2" type="ORF">GN958_ATG20473</name>
</gene>
<reference evidence="2" key="1">
    <citation type="submission" date="2020-03" db="EMBL/GenBank/DDBJ databases">
        <title>Hybrid Assembly of Korean Phytophthora infestans isolates.</title>
        <authorList>
            <person name="Prokchorchik M."/>
            <person name="Lee Y."/>
            <person name="Seo J."/>
            <person name="Cho J.-H."/>
            <person name="Park Y.-E."/>
            <person name="Jang D.-C."/>
            <person name="Im J.-S."/>
            <person name="Choi J.-G."/>
            <person name="Park H.-J."/>
            <person name="Lee G.-B."/>
            <person name="Lee Y.-G."/>
            <person name="Hong S.-Y."/>
            <person name="Cho K."/>
            <person name="Sohn K.H."/>
        </authorList>
    </citation>
    <scope>NUCLEOTIDE SEQUENCE</scope>
    <source>
        <strain evidence="2">KR_2_A2</strain>
    </source>
</reference>
<comment type="caution">
    <text evidence="2">The sequence shown here is derived from an EMBL/GenBank/DDBJ whole genome shotgun (WGS) entry which is preliminary data.</text>
</comment>